<sequence length="47" mass="5836">MKRELNVNYVFLKNTNLIFTKALLNIYERNKEYIDKRFLELKNKENI</sequence>
<name>A0ABS4F0Q2_9CLOT</name>
<keyword evidence="2" id="KW-1185">Reference proteome</keyword>
<proteinExistence type="predicted"/>
<evidence type="ECO:0000313" key="2">
    <source>
        <dbReference type="Proteomes" id="UP000783390"/>
    </source>
</evidence>
<dbReference type="EMBL" id="JAGGJZ010000003">
    <property type="protein sequence ID" value="MBP1889829.1"/>
    <property type="molecule type" value="Genomic_DNA"/>
</dbReference>
<dbReference type="Proteomes" id="UP000783390">
    <property type="component" value="Unassembled WGS sequence"/>
</dbReference>
<comment type="caution">
    <text evidence="1">The sequence shown here is derived from an EMBL/GenBank/DDBJ whole genome shotgun (WGS) entry which is preliminary data.</text>
</comment>
<protein>
    <submittedName>
        <fullName evidence="1">Uncharacterized protein</fullName>
    </submittedName>
</protein>
<gene>
    <name evidence="1" type="ORF">J2Z53_001412</name>
</gene>
<evidence type="ECO:0000313" key="1">
    <source>
        <dbReference type="EMBL" id="MBP1889829.1"/>
    </source>
</evidence>
<accession>A0ABS4F0Q2</accession>
<dbReference type="RefSeq" id="WP_209796723.1">
    <property type="nucleotide sequence ID" value="NZ_JAGGJZ010000003.1"/>
</dbReference>
<reference evidence="1 2" key="1">
    <citation type="submission" date="2021-03" db="EMBL/GenBank/DDBJ databases">
        <title>Genomic Encyclopedia of Type Strains, Phase IV (KMG-IV): sequencing the most valuable type-strain genomes for metagenomic binning, comparative biology and taxonomic classification.</title>
        <authorList>
            <person name="Goeker M."/>
        </authorList>
    </citation>
    <scope>NUCLEOTIDE SEQUENCE [LARGE SCALE GENOMIC DNA]</scope>
    <source>
        <strain evidence="1 2">DSM 3984</strain>
    </source>
</reference>
<organism evidence="1 2">
    <name type="scientific">Clostridium moniliforme</name>
    <dbReference type="NCBI Taxonomy" id="39489"/>
    <lineage>
        <taxon>Bacteria</taxon>
        <taxon>Bacillati</taxon>
        <taxon>Bacillota</taxon>
        <taxon>Clostridia</taxon>
        <taxon>Eubacteriales</taxon>
        <taxon>Clostridiaceae</taxon>
        <taxon>Clostridium</taxon>
    </lineage>
</organism>